<sequence length="59" mass="7120">MNYPRTSKAMDEVHKWREDIHNDIVNMCLEEKLNYFHKASEKICAKFGLKRLQLKHFAI</sequence>
<gene>
    <name evidence="1" type="ORF">COW11_03645</name>
</gene>
<protein>
    <submittedName>
        <fullName evidence="1">Uncharacterized protein</fullName>
    </submittedName>
</protein>
<evidence type="ECO:0000313" key="2">
    <source>
        <dbReference type="Proteomes" id="UP000231267"/>
    </source>
</evidence>
<dbReference type="AlphaFoldDB" id="A0A2J0LGP9"/>
<evidence type="ECO:0000313" key="1">
    <source>
        <dbReference type="EMBL" id="PIW66379.1"/>
    </source>
</evidence>
<dbReference type="EMBL" id="PFGP01000088">
    <property type="protein sequence ID" value="PIW66379.1"/>
    <property type="molecule type" value="Genomic_DNA"/>
</dbReference>
<comment type="caution">
    <text evidence="1">The sequence shown here is derived from an EMBL/GenBank/DDBJ whole genome shotgun (WGS) entry which is preliminary data.</text>
</comment>
<accession>A0A2J0LGP9</accession>
<dbReference type="Proteomes" id="UP000231267">
    <property type="component" value="Unassembled WGS sequence"/>
</dbReference>
<name>A0A2J0LGP9_9BACT</name>
<proteinExistence type="predicted"/>
<organism evidence="1 2">
    <name type="scientific">Candidatus Taenaricola geysiri</name>
    <dbReference type="NCBI Taxonomy" id="1974752"/>
    <lineage>
        <taxon>Bacteria</taxon>
        <taxon>Pseudomonadati</taxon>
        <taxon>Candidatus Omnitrophota</taxon>
        <taxon>Candidatus Taenaricola</taxon>
    </lineage>
</organism>
<reference evidence="1 2" key="1">
    <citation type="submission" date="2017-09" db="EMBL/GenBank/DDBJ databases">
        <title>Depth-based differentiation of microbial function through sediment-hosted aquifers and enrichment of novel symbionts in the deep terrestrial subsurface.</title>
        <authorList>
            <person name="Probst A.J."/>
            <person name="Ladd B."/>
            <person name="Jarett J.K."/>
            <person name="Geller-Mcgrath D.E."/>
            <person name="Sieber C.M."/>
            <person name="Emerson J.B."/>
            <person name="Anantharaman K."/>
            <person name="Thomas B.C."/>
            <person name="Malmstrom R."/>
            <person name="Stieglmeier M."/>
            <person name="Klingl A."/>
            <person name="Woyke T."/>
            <person name="Ryan C.M."/>
            <person name="Banfield J.F."/>
        </authorList>
    </citation>
    <scope>NUCLEOTIDE SEQUENCE [LARGE SCALE GENOMIC DNA]</scope>
    <source>
        <strain evidence="1">CG12_big_fil_rev_8_21_14_0_65_43_15</strain>
    </source>
</reference>